<feature type="compositionally biased region" description="Basic and acidic residues" evidence="1">
    <location>
        <begin position="93"/>
        <end position="115"/>
    </location>
</feature>
<proteinExistence type="predicted"/>
<gene>
    <name evidence="2" type="ORF">S01H1_53791</name>
</gene>
<sequence length="224" mass="25560">ANYYDIANIHSINTDSKRDDLYLIKFKKYLAEFGITDKPIWLTENQYGELASEPDDIEVFNQLIARSTVFALSQGLDKIFYIENWLFWGEMEGSEKTGKEPPKEQIQGEKDEKIKGPQLQEAGPNDPTQKTYLNLVAKVNSFDSIETLEEEYTESDVEHEGASSTIGQYKFMKGDSVVYVLWGKDDLPSEISGRVKVTDIYGEAREMDASDIELTRDVIFVENI</sequence>
<name>X0XNT7_9ZZZZ</name>
<evidence type="ECO:0000256" key="1">
    <source>
        <dbReference type="SAM" id="MobiDB-lite"/>
    </source>
</evidence>
<reference evidence="2" key="1">
    <citation type="journal article" date="2014" name="Front. Microbiol.">
        <title>High frequency of phylogenetically diverse reductive dehalogenase-homologous genes in deep subseafloor sedimentary metagenomes.</title>
        <authorList>
            <person name="Kawai M."/>
            <person name="Futagami T."/>
            <person name="Toyoda A."/>
            <person name="Takaki Y."/>
            <person name="Nishi S."/>
            <person name="Hori S."/>
            <person name="Arai W."/>
            <person name="Tsubouchi T."/>
            <person name="Morono Y."/>
            <person name="Uchiyama I."/>
            <person name="Ito T."/>
            <person name="Fujiyama A."/>
            <person name="Inagaki F."/>
            <person name="Takami H."/>
        </authorList>
    </citation>
    <scope>NUCLEOTIDE SEQUENCE</scope>
    <source>
        <strain evidence="2">Expedition CK06-06</strain>
    </source>
</reference>
<evidence type="ECO:0000313" key="2">
    <source>
        <dbReference type="EMBL" id="GAG26626.1"/>
    </source>
</evidence>
<feature type="region of interest" description="Disordered" evidence="1">
    <location>
        <begin position="93"/>
        <end position="129"/>
    </location>
</feature>
<evidence type="ECO:0008006" key="3">
    <source>
        <dbReference type="Google" id="ProtNLM"/>
    </source>
</evidence>
<dbReference type="AlphaFoldDB" id="X0XNT7"/>
<feature type="non-terminal residue" evidence="2">
    <location>
        <position position="1"/>
    </location>
</feature>
<accession>X0XNT7</accession>
<organism evidence="2">
    <name type="scientific">marine sediment metagenome</name>
    <dbReference type="NCBI Taxonomy" id="412755"/>
    <lineage>
        <taxon>unclassified sequences</taxon>
        <taxon>metagenomes</taxon>
        <taxon>ecological metagenomes</taxon>
    </lineage>
</organism>
<comment type="caution">
    <text evidence="2">The sequence shown here is derived from an EMBL/GenBank/DDBJ whole genome shotgun (WGS) entry which is preliminary data.</text>
</comment>
<protein>
    <recommendedName>
        <fullName evidence="3">Asl1-like glycosyl hydrolase catalytic domain-containing protein</fullName>
    </recommendedName>
</protein>
<dbReference type="EMBL" id="BARS01034850">
    <property type="protein sequence ID" value="GAG26626.1"/>
    <property type="molecule type" value="Genomic_DNA"/>
</dbReference>